<proteinExistence type="predicted"/>
<sequence length="459" mass="52499">MEELPRATDNADRMTEELASRDMTTVSRTNSTEDDSGHDDDELACPEPKHPIFDHPAYINNSPYPPVVKGYTSEASADDVWKWLDVAARRQFFAHVKLPVTSAIVCDRKISIIPLACCHSGCEYRVSILEHSADRAEVAYNELKILKAMDKHQHKPRDIIEEEETFSLIENCEKKRRAAREFHDYATLPPSDPTSMKWLVWDGMNDWAERRGFGYIESSNGGTRPNMKTLYTFRCVFDRCPHRVNVCHDGKREIWYVRPPEELRGHEGHKMHAVEPYCNEDGYDVNFEGMSNEEMVNSELRQEDMISRARARASIDAGVAASYLPQLDTFDSLELLEAYIDIFSASYKRQGNPSPFKWKRTSTHRYPPLGLTVEAEESEEPVPKRRRSNRDSNGNRTGKPSTPVKAKKMAPAKRMSSIHYSCRKKSVDGVPCPLAIIAGETPCGKWELRFTRTMDDHNH</sequence>
<protein>
    <submittedName>
        <fullName evidence="2">Putative MutB protein</fullName>
    </submittedName>
</protein>
<feature type="region of interest" description="Disordered" evidence="1">
    <location>
        <begin position="1"/>
        <end position="45"/>
    </location>
</feature>
<reference evidence="2" key="1">
    <citation type="journal article" date="2005" name="Eukaryot. Cell">
        <title>A genome wide survey reveals an unusual Mutator-like element in the dimorphic yeast Yarrowia lipolytica.</title>
        <authorList>
            <person name="Neuveglise C."/>
            <person name="Chalvet F."/>
            <person name="Wincker P."/>
            <person name="Gaillardin C."/>
            <person name="Casaregola S."/>
        </authorList>
    </citation>
    <scope>NUCLEOTIDE SEQUENCE</scope>
    <source>
        <strain evidence="2">E150</strain>
    </source>
</reference>
<evidence type="ECO:0000313" key="4">
    <source>
        <dbReference type="Proteomes" id="UP000256601"/>
    </source>
</evidence>
<dbReference type="VEuPathDB" id="FungiDB:YALI0_B06270g"/>
<evidence type="ECO:0000313" key="2">
    <source>
        <dbReference type="EMBL" id="CAF21313.1"/>
    </source>
</evidence>
<feature type="compositionally biased region" description="Basic and acidic residues" evidence="1">
    <location>
        <begin position="1"/>
        <end position="20"/>
    </location>
</feature>
<organism evidence="2">
    <name type="scientific">Yarrowia lipolytica</name>
    <name type="common">Candida lipolytica</name>
    <dbReference type="NCBI Taxonomy" id="4952"/>
    <lineage>
        <taxon>Eukaryota</taxon>
        <taxon>Fungi</taxon>
        <taxon>Dikarya</taxon>
        <taxon>Ascomycota</taxon>
        <taxon>Saccharomycotina</taxon>
        <taxon>Dipodascomycetes</taxon>
        <taxon>Dipodascales</taxon>
        <taxon>Dipodascales incertae sedis</taxon>
        <taxon>Yarrowia</taxon>
    </lineage>
</organism>
<dbReference type="EMBL" id="AJ621548">
    <property type="protein sequence ID" value="CAF21313.1"/>
    <property type="molecule type" value="Genomic_DNA"/>
</dbReference>
<name>F2Z670_YARLL</name>
<dbReference type="EMBL" id="KZ859206">
    <property type="protein sequence ID" value="RDW22577.1"/>
    <property type="molecule type" value="Genomic_DNA"/>
</dbReference>
<evidence type="ECO:0000313" key="3">
    <source>
        <dbReference type="EMBL" id="RDW22577.1"/>
    </source>
</evidence>
<feature type="region of interest" description="Disordered" evidence="1">
    <location>
        <begin position="369"/>
        <end position="412"/>
    </location>
</feature>
<dbReference type="VEuPathDB" id="FungiDB:YALI1_C24526g"/>
<accession>F2Z670</accession>
<evidence type="ECO:0000256" key="1">
    <source>
        <dbReference type="SAM" id="MobiDB-lite"/>
    </source>
</evidence>
<dbReference type="AlphaFoldDB" id="F2Z670"/>
<gene>
    <name evidence="2" type="primary">mutB</name>
    <name evidence="3" type="ORF">B0I71DRAFT_90380</name>
</gene>
<reference evidence="3 4" key="2">
    <citation type="submission" date="2018-07" db="EMBL/GenBank/DDBJ databases">
        <title>Draft Genome Assemblies for Five Robust Yarrowia lipolytica Strains Exhibiting High Lipid Production and Pentose Sugar Utilization and Sugar Alcohol Secretion from Undetoxified Lignocellulosic Biomass Hydrolysates.</title>
        <authorList>
            <consortium name="DOE Joint Genome Institute"/>
            <person name="Walker C."/>
            <person name="Ryu S."/>
            <person name="Na H."/>
            <person name="Zane M."/>
            <person name="LaButti K."/>
            <person name="Lipzen A."/>
            <person name="Haridas S."/>
            <person name="Barry K."/>
            <person name="Grigoriev I.V."/>
            <person name="Quarterman J."/>
            <person name="Slininger P."/>
            <person name="Dien B."/>
            <person name="Trinh C.T."/>
        </authorList>
    </citation>
    <scope>NUCLEOTIDE SEQUENCE [LARGE SCALE GENOMIC DNA]</scope>
    <source>
        <strain evidence="3 4">YB392</strain>
    </source>
</reference>
<feature type="compositionally biased region" description="Acidic residues" evidence="1">
    <location>
        <begin position="32"/>
        <end position="44"/>
    </location>
</feature>
<dbReference type="Proteomes" id="UP000256601">
    <property type="component" value="Unassembled WGS sequence"/>
</dbReference>